<dbReference type="PhylomeDB" id="B4P0H2"/>
<feature type="region of interest" description="Disordered" evidence="1">
    <location>
        <begin position="36"/>
        <end position="96"/>
    </location>
</feature>
<evidence type="ECO:0000256" key="2">
    <source>
        <dbReference type="SAM" id="Phobius"/>
    </source>
</evidence>
<keyword evidence="2" id="KW-0472">Membrane</keyword>
<dbReference type="GO" id="GO:0045087">
    <property type="term" value="P:innate immune response"/>
    <property type="evidence" value="ECO:0007669"/>
    <property type="project" value="EnsemblMetazoa"/>
</dbReference>
<dbReference type="HOGENOM" id="CLU_1612574_0_0_1"/>
<name>B4P0H2_DROYA</name>
<organism evidence="4 5">
    <name type="scientific">Drosophila yakuba</name>
    <name type="common">Fruit fly</name>
    <dbReference type="NCBI Taxonomy" id="7245"/>
    <lineage>
        <taxon>Eukaryota</taxon>
        <taxon>Metazoa</taxon>
        <taxon>Ecdysozoa</taxon>
        <taxon>Arthropoda</taxon>
        <taxon>Hexapoda</taxon>
        <taxon>Insecta</taxon>
        <taxon>Pterygota</taxon>
        <taxon>Neoptera</taxon>
        <taxon>Endopterygota</taxon>
        <taxon>Diptera</taxon>
        <taxon>Brachycera</taxon>
        <taxon>Muscomorpha</taxon>
        <taxon>Ephydroidea</taxon>
        <taxon>Drosophilidae</taxon>
        <taxon>Drosophila</taxon>
        <taxon>Sophophora</taxon>
    </lineage>
</organism>
<feature type="compositionally biased region" description="Polar residues" evidence="1">
    <location>
        <begin position="36"/>
        <end position="46"/>
    </location>
</feature>
<keyword evidence="5" id="KW-1185">Reference proteome</keyword>
<evidence type="ECO:0000256" key="3">
    <source>
        <dbReference type="SAM" id="SignalP"/>
    </source>
</evidence>
<keyword evidence="2" id="KW-1133">Transmembrane helix</keyword>
<sequence>MHYFQLTFVCVALITINSSLAYHSSHGHHMFTTTIRPKPQNESLFPSTSSTSTTIATTDSTTTQPESTWDTSTEGSTEESSVSESSSPDFSTTPKMFTHDELHHENSGSSKTVIWIFVTLAILAILAGVIYYIVRRHGSYTVKEQCIPVKTTVYFGNTSYQLESA</sequence>
<feature type="transmembrane region" description="Helical" evidence="2">
    <location>
        <begin position="113"/>
        <end position="134"/>
    </location>
</feature>
<feature type="signal peptide" evidence="3">
    <location>
        <begin position="1"/>
        <end position="21"/>
    </location>
</feature>
<reference evidence="4 5" key="2">
    <citation type="journal article" date="2007" name="PLoS Biol.">
        <title>Principles of genome evolution in the Drosophila melanogaster species group.</title>
        <authorList>
            <person name="Ranz J.M."/>
            <person name="Maurin D."/>
            <person name="Chan Y.S."/>
            <person name="von Grotthuss M."/>
            <person name="Hillier L.W."/>
            <person name="Roote J."/>
            <person name="Ashburner M."/>
            <person name="Bergman C.M."/>
        </authorList>
    </citation>
    <scope>NUCLEOTIDE SEQUENCE [LARGE SCALE GENOMIC DNA]</scope>
    <source>
        <strain evidence="5">Tai18E2 / Tucson 14021-0261.01</strain>
    </source>
</reference>
<accession>B4P0H2</accession>
<dbReference type="OrthoDB" id="10550842at2759"/>
<evidence type="ECO:0000313" key="4">
    <source>
        <dbReference type="EMBL" id="EDW88966.1"/>
    </source>
</evidence>
<keyword evidence="3" id="KW-0732">Signal</keyword>
<reference evidence="4 5" key="1">
    <citation type="journal article" date="2007" name="Nature">
        <title>Evolution of genes and genomes on the Drosophila phylogeny.</title>
        <authorList>
            <consortium name="Drosophila 12 Genomes Consortium"/>
            <person name="Clark A.G."/>
            <person name="Eisen M.B."/>
            <person name="Smith D.R."/>
            <person name="Bergman C.M."/>
            <person name="Oliver B."/>
            <person name="Markow T.A."/>
            <person name="Kaufman T.C."/>
            <person name="Kellis M."/>
            <person name="Gelbart W."/>
            <person name="Iyer V.N."/>
            <person name="Pollard D.A."/>
            <person name="Sackton T.B."/>
            <person name="Larracuente A.M."/>
            <person name="Singh N.D."/>
            <person name="Abad J.P."/>
            <person name="Abt D.N."/>
            <person name="Adryan B."/>
            <person name="Aguade M."/>
            <person name="Akashi H."/>
            <person name="Anderson W.W."/>
            <person name="Aquadro C.F."/>
            <person name="Ardell D.H."/>
            <person name="Arguello R."/>
            <person name="Artieri C.G."/>
            <person name="Barbash D.A."/>
            <person name="Barker D."/>
            <person name="Barsanti P."/>
            <person name="Batterham P."/>
            <person name="Batzoglou S."/>
            <person name="Begun D."/>
            <person name="Bhutkar A."/>
            <person name="Blanco E."/>
            <person name="Bosak S.A."/>
            <person name="Bradley R.K."/>
            <person name="Brand A.D."/>
            <person name="Brent M.R."/>
            <person name="Brooks A.N."/>
            <person name="Brown R.H."/>
            <person name="Butlin R.K."/>
            <person name="Caggese C."/>
            <person name="Calvi B.R."/>
            <person name="Bernardo de Carvalho A."/>
            <person name="Caspi A."/>
            <person name="Castrezana S."/>
            <person name="Celniker S.E."/>
            <person name="Chang J.L."/>
            <person name="Chapple C."/>
            <person name="Chatterji S."/>
            <person name="Chinwalla A."/>
            <person name="Civetta A."/>
            <person name="Clifton S.W."/>
            <person name="Comeron J.M."/>
            <person name="Costello J.C."/>
            <person name="Coyne J.A."/>
            <person name="Daub J."/>
            <person name="David R.G."/>
            <person name="Delcher A.L."/>
            <person name="Delehaunty K."/>
            <person name="Do C.B."/>
            <person name="Ebling H."/>
            <person name="Edwards K."/>
            <person name="Eickbush T."/>
            <person name="Evans J.D."/>
            <person name="Filipski A."/>
            <person name="Findeiss S."/>
            <person name="Freyhult E."/>
            <person name="Fulton L."/>
            <person name="Fulton R."/>
            <person name="Garcia A.C."/>
            <person name="Gardiner A."/>
            <person name="Garfield D.A."/>
            <person name="Garvin B.E."/>
            <person name="Gibson G."/>
            <person name="Gilbert D."/>
            <person name="Gnerre S."/>
            <person name="Godfrey J."/>
            <person name="Good R."/>
            <person name="Gotea V."/>
            <person name="Gravely B."/>
            <person name="Greenberg A.J."/>
            <person name="Griffiths-Jones S."/>
            <person name="Gross S."/>
            <person name="Guigo R."/>
            <person name="Gustafson E.A."/>
            <person name="Haerty W."/>
            <person name="Hahn M.W."/>
            <person name="Halligan D.L."/>
            <person name="Halpern A.L."/>
            <person name="Halter G.M."/>
            <person name="Han M.V."/>
            <person name="Heger A."/>
            <person name="Hillier L."/>
            <person name="Hinrichs A.S."/>
            <person name="Holmes I."/>
            <person name="Hoskins R.A."/>
            <person name="Hubisz M.J."/>
            <person name="Hultmark D."/>
            <person name="Huntley M.A."/>
            <person name="Jaffe D.B."/>
            <person name="Jagadeeshan S."/>
            <person name="Jeck W.R."/>
            <person name="Johnson J."/>
            <person name="Jones C.D."/>
            <person name="Jordan W.C."/>
            <person name="Karpen G.H."/>
            <person name="Kataoka E."/>
            <person name="Keightley P.D."/>
            <person name="Kheradpour P."/>
            <person name="Kirkness E.F."/>
            <person name="Koerich L.B."/>
            <person name="Kristiansen K."/>
            <person name="Kudrna D."/>
            <person name="Kulathinal R.J."/>
            <person name="Kumar S."/>
            <person name="Kwok R."/>
            <person name="Lander E."/>
            <person name="Langley C.H."/>
            <person name="Lapoint R."/>
            <person name="Lazzaro B.P."/>
            <person name="Lee S.J."/>
            <person name="Levesque L."/>
            <person name="Li R."/>
            <person name="Lin C.F."/>
            <person name="Lin M.F."/>
            <person name="Lindblad-Toh K."/>
            <person name="Llopart A."/>
            <person name="Long M."/>
            <person name="Low L."/>
            <person name="Lozovsky E."/>
            <person name="Lu J."/>
            <person name="Luo M."/>
            <person name="Machado C.A."/>
            <person name="Makalowski W."/>
            <person name="Marzo M."/>
            <person name="Matsuda M."/>
            <person name="Matzkin L."/>
            <person name="McAllister B."/>
            <person name="McBride C.S."/>
            <person name="McKernan B."/>
            <person name="McKernan K."/>
            <person name="Mendez-Lago M."/>
            <person name="Minx P."/>
            <person name="Mollenhauer M.U."/>
            <person name="Montooth K."/>
            <person name="Mount S.M."/>
            <person name="Mu X."/>
            <person name="Myers E."/>
            <person name="Negre B."/>
            <person name="Newfeld S."/>
            <person name="Nielsen R."/>
            <person name="Noor M.A."/>
            <person name="O'Grady P."/>
            <person name="Pachter L."/>
            <person name="Papaceit M."/>
            <person name="Parisi M.J."/>
            <person name="Parisi M."/>
            <person name="Parts L."/>
            <person name="Pedersen J.S."/>
            <person name="Pesole G."/>
            <person name="Phillippy A.M."/>
            <person name="Ponting C.P."/>
            <person name="Pop M."/>
            <person name="Porcelli D."/>
            <person name="Powell J.R."/>
            <person name="Prohaska S."/>
            <person name="Pruitt K."/>
            <person name="Puig M."/>
            <person name="Quesneville H."/>
            <person name="Ram K.R."/>
            <person name="Rand D."/>
            <person name="Rasmussen M.D."/>
            <person name="Reed L.K."/>
            <person name="Reenan R."/>
            <person name="Reily A."/>
            <person name="Remington K.A."/>
            <person name="Rieger T.T."/>
            <person name="Ritchie M.G."/>
            <person name="Robin C."/>
            <person name="Rogers Y.H."/>
            <person name="Rohde C."/>
            <person name="Rozas J."/>
            <person name="Rubenfield M.J."/>
            <person name="Ruiz A."/>
            <person name="Russo S."/>
            <person name="Salzberg S.L."/>
            <person name="Sanchez-Gracia A."/>
            <person name="Saranga D.J."/>
            <person name="Sato H."/>
            <person name="Schaeffer S.W."/>
            <person name="Schatz M.C."/>
            <person name="Schlenke T."/>
            <person name="Schwartz R."/>
            <person name="Segarra C."/>
            <person name="Singh R.S."/>
            <person name="Sirot L."/>
            <person name="Sirota M."/>
            <person name="Sisneros N.B."/>
            <person name="Smith C.D."/>
            <person name="Smith T.F."/>
            <person name="Spieth J."/>
            <person name="Stage D.E."/>
            <person name="Stark A."/>
            <person name="Stephan W."/>
            <person name="Strausberg R.L."/>
            <person name="Strempel S."/>
            <person name="Sturgill D."/>
            <person name="Sutton G."/>
            <person name="Sutton G.G."/>
            <person name="Tao W."/>
            <person name="Teichmann S."/>
            <person name="Tobari Y.N."/>
            <person name="Tomimura Y."/>
            <person name="Tsolas J.M."/>
            <person name="Valente V.L."/>
            <person name="Venter E."/>
            <person name="Venter J.C."/>
            <person name="Vicario S."/>
            <person name="Vieira F.G."/>
            <person name="Vilella A.J."/>
            <person name="Villasante A."/>
            <person name="Walenz B."/>
            <person name="Wang J."/>
            <person name="Wasserman M."/>
            <person name="Watts T."/>
            <person name="Wilson D."/>
            <person name="Wilson R.K."/>
            <person name="Wing R.A."/>
            <person name="Wolfner M.F."/>
            <person name="Wong A."/>
            <person name="Wong G.K."/>
            <person name="Wu C.I."/>
            <person name="Wu G."/>
            <person name="Yamamoto D."/>
            <person name="Yang H.P."/>
            <person name="Yang S.P."/>
            <person name="Yorke J.A."/>
            <person name="Yoshida K."/>
            <person name="Zdobnov E."/>
            <person name="Zhang P."/>
            <person name="Zhang Y."/>
            <person name="Zimin A.V."/>
            <person name="Baldwin J."/>
            <person name="Abdouelleil A."/>
            <person name="Abdulkadir J."/>
            <person name="Abebe A."/>
            <person name="Abera B."/>
            <person name="Abreu J."/>
            <person name="Acer S.C."/>
            <person name="Aftuck L."/>
            <person name="Alexander A."/>
            <person name="An P."/>
            <person name="Anderson E."/>
            <person name="Anderson S."/>
            <person name="Arachi H."/>
            <person name="Azer M."/>
            <person name="Bachantsang P."/>
            <person name="Barry A."/>
            <person name="Bayul T."/>
            <person name="Berlin A."/>
            <person name="Bessette D."/>
            <person name="Bloom T."/>
            <person name="Blye J."/>
            <person name="Boguslavskiy L."/>
            <person name="Bonnet C."/>
            <person name="Boukhgalter B."/>
            <person name="Bourzgui I."/>
            <person name="Brown A."/>
            <person name="Cahill P."/>
            <person name="Channer S."/>
            <person name="Cheshatsang Y."/>
            <person name="Chuda L."/>
            <person name="Citroen M."/>
            <person name="Collymore A."/>
            <person name="Cooke P."/>
            <person name="Costello M."/>
            <person name="D'Aco K."/>
            <person name="Daza R."/>
            <person name="De Haan G."/>
            <person name="DeGray S."/>
            <person name="DeMaso C."/>
            <person name="Dhargay N."/>
            <person name="Dooley K."/>
            <person name="Dooley E."/>
            <person name="Doricent M."/>
            <person name="Dorje P."/>
            <person name="Dorjee K."/>
            <person name="Dupes A."/>
            <person name="Elong R."/>
            <person name="Falk J."/>
            <person name="Farina A."/>
            <person name="Faro S."/>
            <person name="Ferguson D."/>
            <person name="Fisher S."/>
            <person name="Foley C.D."/>
            <person name="Franke A."/>
            <person name="Friedrich D."/>
            <person name="Gadbois L."/>
            <person name="Gearin G."/>
            <person name="Gearin C.R."/>
            <person name="Giannoukos G."/>
            <person name="Goode T."/>
            <person name="Graham J."/>
            <person name="Grandbois E."/>
            <person name="Grewal S."/>
            <person name="Gyaltsen K."/>
            <person name="Hafez N."/>
            <person name="Hagos B."/>
            <person name="Hall J."/>
            <person name="Henson C."/>
            <person name="Hollinger A."/>
            <person name="Honan T."/>
            <person name="Huard M.D."/>
            <person name="Hughes L."/>
            <person name="Hurhula B."/>
            <person name="Husby M.E."/>
            <person name="Kamat A."/>
            <person name="Kanga B."/>
            <person name="Kashin S."/>
            <person name="Khazanovich D."/>
            <person name="Kisner P."/>
            <person name="Lance K."/>
            <person name="Lara M."/>
            <person name="Lee W."/>
            <person name="Lennon N."/>
            <person name="Letendre F."/>
            <person name="LeVine R."/>
            <person name="Lipovsky A."/>
            <person name="Liu X."/>
            <person name="Liu J."/>
            <person name="Liu S."/>
            <person name="Lokyitsang T."/>
            <person name="Lokyitsang Y."/>
            <person name="Lubonja R."/>
            <person name="Lui A."/>
            <person name="MacDonald P."/>
            <person name="Magnisalis V."/>
            <person name="Maru K."/>
            <person name="Matthews C."/>
            <person name="McCusker W."/>
            <person name="McDonough S."/>
            <person name="Mehta T."/>
            <person name="Meldrim J."/>
            <person name="Meneus L."/>
            <person name="Mihai O."/>
            <person name="Mihalev A."/>
            <person name="Mihova T."/>
            <person name="Mittelman R."/>
            <person name="Mlenga V."/>
            <person name="Montmayeur A."/>
            <person name="Mulrain L."/>
            <person name="Navidi A."/>
            <person name="Naylor J."/>
            <person name="Negash T."/>
            <person name="Nguyen T."/>
            <person name="Nguyen N."/>
            <person name="Nicol R."/>
            <person name="Norbu C."/>
            <person name="Norbu N."/>
            <person name="Novod N."/>
            <person name="O'Neill B."/>
            <person name="Osman S."/>
            <person name="Markiewicz E."/>
            <person name="Oyono O.L."/>
            <person name="Patti C."/>
            <person name="Phunkhang P."/>
            <person name="Pierre F."/>
            <person name="Priest M."/>
            <person name="Raghuraman S."/>
            <person name="Rege F."/>
            <person name="Reyes R."/>
            <person name="Rise C."/>
            <person name="Rogov P."/>
            <person name="Ross K."/>
            <person name="Ryan E."/>
            <person name="Settipalli S."/>
            <person name="Shea T."/>
            <person name="Sherpa N."/>
            <person name="Shi L."/>
            <person name="Shih D."/>
            <person name="Sparrow T."/>
            <person name="Spaulding J."/>
            <person name="Stalker J."/>
            <person name="Stange-Thomann N."/>
            <person name="Stavropoulos S."/>
            <person name="Stone C."/>
            <person name="Strader C."/>
            <person name="Tesfaye S."/>
            <person name="Thomson T."/>
            <person name="Thoulutsang Y."/>
            <person name="Thoulutsang D."/>
            <person name="Topham K."/>
            <person name="Topping I."/>
            <person name="Tsamla T."/>
            <person name="Vassiliev H."/>
            <person name="Vo A."/>
            <person name="Wangchuk T."/>
            <person name="Wangdi T."/>
            <person name="Weiand M."/>
            <person name="Wilkinson J."/>
            <person name="Wilson A."/>
            <person name="Yadav S."/>
            <person name="Young G."/>
            <person name="Yu Q."/>
            <person name="Zembek L."/>
            <person name="Zhong D."/>
            <person name="Zimmer A."/>
            <person name="Zwirko Z."/>
            <person name="Jaffe D.B."/>
            <person name="Alvarez P."/>
            <person name="Brockman W."/>
            <person name="Butler J."/>
            <person name="Chin C."/>
            <person name="Gnerre S."/>
            <person name="Grabherr M."/>
            <person name="Kleber M."/>
            <person name="Mauceli E."/>
            <person name="MacCallum I."/>
        </authorList>
    </citation>
    <scope>NUCLEOTIDE SEQUENCE [LARGE SCALE GENOMIC DNA]</scope>
    <source>
        <strain evidence="5">Tai18E2 / Tucson 14021-0261.01</strain>
    </source>
</reference>
<dbReference type="AlphaFoldDB" id="B4P0H2"/>
<evidence type="ECO:0000256" key="1">
    <source>
        <dbReference type="SAM" id="MobiDB-lite"/>
    </source>
</evidence>
<protein>
    <submittedName>
        <fullName evidence="4">Uncharacterized protein</fullName>
    </submittedName>
</protein>
<feature type="chain" id="PRO_5002820571" evidence="3">
    <location>
        <begin position="22"/>
        <end position="165"/>
    </location>
</feature>
<dbReference type="OMA" id="THDELHH"/>
<evidence type="ECO:0000313" key="5">
    <source>
        <dbReference type="Proteomes" id="UP000002282"/>
    </source>
</evidence>
<dbReference type="KEGG" id="dya:Dyak_GE25225"/>
<keyword evidence="2" id="KW-0812">Transmembrane</keyword>
<proteinExistence type="predicted"/>
<gene>
    <name evidence="4" type="primary">Dyak\GE25225</name>
    <name evidence="4" type="synonym">dyak_GLEANR_885</name>
    <name evidence="4" type="synonym">GE25225</name>
    <name evidence="4" type="ORF">Dyak_GE25225</name>
</gene>
<feature type="compositionally biased region" description="Low complexity" evidence="1">
    <location>
        <begin position="47"/>
        <end position="93"/>
    </location>
</feature>
<dbReference type="Proteomes" id="UP000002282">
    <property type="component" value="Chromosome 2L"/>
</dbReference>
<dbReference type="EMBL" id="CM000157">
    <property type="protein sequence ID" value="EDW88966.1"/>
    <property type="molecule type" value="Genomic_DNA"/>
</dbReference>